<gene>
    <name evidence="2" type="ORF">PUW23_12495</name>
</gene>
<keyword evidence="1" id="KW-0812">Transmembrane</keyword>
<evidence type="ECO:0000313" key="3">
    <source>
        <dbReference type="Proteomes" id="UP001220962"/>
    </source>
</evidence>
<dbReference type="RefSeq" id="WP_205053153.1">
    <property type="nucleotide sequence ID" value="NZ_CP118101.1"/>
</dbReference>
<feature type="transmembrane region" description="Helical" evidence="1">
    <location>
        <begin position="12"/>
        <end position="36"/>
    </location>
</feature>
<evidence type="ECO:0000256" key="1">
    <source>
        <dbReference type="SAM" id="Phobius"/>
    </source>
</evidence>
<dbReference type="EMBL" id="CP118101">
    <property type="protein sequence ID" value="WDH80389.1"/>
    <property type="molecule type" value="Genomic_DNA"/>
</dbReference>
<dbReference type="Pfam" id="PF19382">
    <property type="entry name" value="DUF5957"/>
    <property type="match status" value="1"/>
</dbReference>
<proteinExistence type="predicted"/>
<reference evidence="2" key="1">
    <citation type="submission" date="2023-02" db="EMBL/GenBank/DDBJ databases">
        <title>Pathogen: clinical or host-associated sample.</title>
        <authorList>
            <person name="Hergert J."/>
            <person name="Casey R."/>
            <person name="Wagner J."/>
            <person name="Young E.L."/>
            <person name="Oakeson K.F."/>
        </authorList>
    </citation>
    <scope>NUCLEOTIDE SEQUENCE</scope>
    <source>
        <strain evidence="2">2022CK-00830</strain>
    </source>
</reference>
<dbReference type="Proteomes" id="UP001220962">
    <property type="component" value="Chromosome"/>
</dbReference>
<dbReference type="InterPro" id="IPR046001">
    <property type="entry name" value="DUF5957"/>
</dbReference>
<keyword evidence="1" id="KW-1133">Transmembrane helix</keyword>
<sequence length="75" mass="8002">MKKALLVTLSIVLGLIGGFIGGVILTEILAIIGIFLFESPEWLRFLKYGPIVTGVIAAALLARKALLPKGTKQQP</sequence>
<protein>
    <submittedName>
        <fullName evidence="2">DUF5957 family protein</fullName>
    </submittedName>
</protein>
<dbReference type="AlphaFoldDB" id="A0AAX3MUC6"/>
<name>A0AAX3MUC6_9BACL</name>
<feature type="transmembrane region" description="Helical" evidence="1">
    <location>
        <begin position="42"/>
        <end position="62"/>
    </location>
</feature>
<keyword evidence="1" id="KW-0472">Membrane</keyword>
<accession>A0AAX3MUC6</accession>
<evidence type="ECO:0000313" key="2">
    <source>
        <dbReference type="EMBL" id="WDH80389.1"/>
    </source>
</evidence>
<organism evidence="2 3">
    <name type="scientific">Paenibacillus urinalis</name>
    <dbReference type="NCBI Taxonomy" id="521520"/>
    <lineage>
        <taxon>Bacteria</taxon>
        <taxon>Bacillati</taxon>
        <taxon>Bacillota</taxon>
        <taxon>Bacilli</taxon>
        <taxon>Bacillales</taxon>
        <taxon>Paenibacillaceae</taxon>
        <taxon>Paenibacillus</taxon>
    </lineage>
</organism>